<dbReference type="Gene3D" id="3.30.470.20">
    <property type="entry name" value="ATP-grasp fold, B domain"/>
    <property type="match status" value="1"/>
</dbReference>
<dbReference type="PANTHER" id="PTHR11117:SF6">
    <property type="entry name" value="SYNTHETASE SUBUNIT ALPHA, PUTATIVE (AFU_ORTHOLOGUE AFUA_1G10830)-RELATED"/>
    <property type="match status" value="1"/>
</dbReference>
<dbReference type="InterPro" id="IPR017866">
    <property type="entry name" value="Succ-CoA_synthase_bsu_CS"/>
</dbReference>
<dbReference type="eggNOG" id="KOG1255">
    <property type="taxonomic scope" value="Eukaryota"/>
</dbReference>
<organism evidence="3 4">
    <name type="scientific">Arthroderma benhamiae (strain ATCC MYA-4681 / CBS 112371)</name>
    <name type="common">Trichophyton mentagrophytes</name>
    <dbReference type="NCBI Taxonomy" id="663331"/>
    <lineage>
        <taxon>Eukaryota</taxon>
        <taxon>Fungi</taxon>
        <taxon>Dikarya</taxon>
        <taxon>Ascomycota</taxon>
        <taxon>Pezizomycotina</taxon>
        <taxon>Eurotiomycetes</taxon>
        <taxon>Eurotiomycetidae</taxon>
        <taxon>Onygenales</taxon>
        <taxon>Arthrodermataceae</taxon>
        <taxon>Trichophyton</taxon>
    </lineage>
</organism>
<dbReference type="PROSITE" id="PS01217">
    <property type="entry name" value="SUCCINYL_COA_LIG_3"/>
    <property type="match status" value="1"/>
</dbReference>
<dbReference type="InterPro" id="IPR005811">
    <property type="entry name" value="SUCC_ACL_C"/>
</dbReference>
<dbReference type="SUPFAM" id="SSF52210">
    <property type="entry name" value="Succinyl-CoA synthetase domains"/>
    <property type="match status" value="2"/>
</dbReference>
<dbReference type="EMBL" id="ABSU01000031">
    <property type="protein sequence ID" value="EFE30302.1"/>
    <property type="molecule type" value="Genomic_DNA"/>
</dbReference>
<dbReference type="KEGG" id="abe:ARB_02840"/>
<dbReference type="PRINTS" id="PR01798">
    <property type="entry name" value="SCOASYNTHASE"/>
</dbReference>
<dbReference type="AlphaFoldDB" id="D4B306"/>
<sequence>MLKTQSKSRLVGPNCPGIISAIGKCRIGFQPLPCFAPGNVGIVAKSGTLGYETVASTTRAGLGQSLCIGMGGDVLAGTDFVDALKVFEHDDDTHGIIIVGEIGGEAEMEAAEWIKGYRRRTSEAKPIMALIGGIEAPPGRVMGHAGAWTAEGEPDARTKIQALQSAGVIMVDHPEKFGEGMKALLAGAGRRSKPISRPSKPARFPQRRMLYIKSSDAFWLLKEQDISVVESKGPANFALAIAIDRKTCGPCVTVSKGTDGNIRKFPFNYRARNFDIASVKDTLGLTKYHPMATESLEKLLHGLMNIFVTKEAFLLEVKAGIAPDAKDIQIIDARFGFDDAAYRSSGRQGDIHVLRNKAEEVPAEVEAEKDGIVYITLPGEGRIGTLVNGAGLAMNTVDALTLHGGSCANFLDTGGKATAETVKSSFRVILSDPRVKGIFVNIFGGLTKCDMIAEGIMMAFRDLGMKVPVVVRLRGTNEELGQKMIAESGLPLHAFDSFEQAAKKVISLSK</sequence>
<gene>
    <name evidence="3" type="ORF">ARB_02840</name>
</gene>
<dbReference type="GO" id="GO:0006099">
    <property type="term" value="P:tricarboxylic acid cycle"/>
    <property type="evidence" value="ECO:0007669"/>
    <property type="project" value="TreeGrafter"/>
</dbReference>
<dbReference type="GeneID" id="9525059"/>
<protein>
    <submittedName>
        <fullName evidence="3">Succinyl-CoA synthetase beta subunit, putative</fullName>
    </submittedName>
</protein>
<dbReference type="HOGENOM" id="CLU_015460_0_0_1"/>
<dbReference type="Pfam" id="PF00549">
    <property type="entry name" value="Ligase_CoA"/>
    <property type="match status" value="2"/>
</dbReference>
<proteinExistence type="predicted"/>
<dbReference type="Gene3D" id="3.40.50.261">
    <property type="entry name" value="Succinyl-CoA synthetase domains"/>
    <property type="match status" value="2"/>
</dbReference>
<dbReference type="Proteomes" id="UP000008866">
    <property type="component" value="Unassembled WGS sequence"/>
</dbReference>
<feature type="domain" description="ATP-citrate synthase/succinyl-CoA ligase C-terminal" evidence="2">
    <location>
        <begin position="44"/>
        <end position="169"/>
    </location>
</feature>
<evidence type="ECO:0000313" key="3">
    <source>
        <dbReference type="EMBL" id="EFE30302.1"/>
    </source>
</evidence>
<dbReference type="FunFam" id="3.40.50.261:FF:000017">
    <property type="entry name" value="Succinyl-CoA synthetase subunit alpha"/>
    <property type="match status" value="1"/>
</dbReference>
<dbReference type="GO" id="GO:0005739">
    <property type="term" value="C:mitochondrion"/>
    <property type="evidence" value="ECO:0007669"/>
    <property type="project" value="TreeGrafter"/>
</dbReference>
<dbReference type="GO" id="GO:0004775">
    <property type="term" value="F:succinate-CoA ligase (ADP-forming) activity"/>
    <property type="evidence" value="ECO:0007669"/>
    <property type="project" value="TreeGrafter"/>
</dbReference>
<dbReference type="OMA" id="HTRVIFQ"/>
<dbReference type="eggNOG" id="KOG2799">
    <property type="taxonomic scope" value="Eukaryota"/>
</dbReference>
<dbReference type="GO" id="GO:0000166">
    <property type="term" value="F:nucleotide binding"/>
    <property type="evidence" value="ECO:0007669"/>
    <property type="project" value="UniProtKB-KW"/>
</dbReference>
<keyword evidence="1" id="KW-0547">Nucleotide-binding</keyword>
<feature type="domain" description="ATP-citrate synthase/succinyl-CoA ligase C-terminal" evidence="2">
    <location>
        <begin position="386"/>
        <end position="506"/>
    </location>
</feature>
<name>D4B306_ARTBC</name>
<dbReference type="InterPro" id="IPR016102">
    <property type="entry name" value="Succinyl-CoA_synth-like"/>
</dbReference>
<dbReference type="RefSeq" id="XP_003010942.1">
    <property type="nucleotide sequence ID" value="XM_003010896.1"/>
</dbReference>
<evidence type="ECO:0000256" key="1">
    <source>
        <dbReference type="ARBA" id="ARBA00022741"/>
    </source>
</evidence>
<reference evidence="4" key="1">
    <citation type="journal article" date="2011" name="Genome Biol.">
        <title>Comparative and functional genomics provide insights into the pathogenicity of dermatophytic fungi.</title>
        <authorList>
            <person name="Burmester A."/>
            <person name="Shelest E."/>
            <person name="Gloeckner G."/>
            <person name="Heddergott C."/>
            <person name="Schindler S."/>
            <person name="Staib P."/>
            <person name="Heidel A."/>
            <person name="Felder M."/>
            <person name="Petzold A."/>
            <person name="Szafranski K."/>
            <person name="Feuermann M."/>
            <person name="Pedruzzi I."/>
            <person name="Priebe S."/>
            <person name="Groth M."/>
            <person name="Winkler R."/>
            <person name="Li W."/>
            <person name="Kniemeyer O."/>
            <person name="Schroeckh V."/>
            <person name="Hertweck C."/>
            <person name="Hube B."/>
            <person name="White T.C."/>
            <person name="Platzer M."/>
            <person name="Guthke R."/>
            <person name="Heitman J."/>
            <person name="Woestemeyer J."/>
            <person name="Zipfel P.F."/>
            <person name="Monod M."/>
            <person name="Brakhage A.A."/>
        </authorList>
    </citation>
    <scope>NUCLEOTIDE SEQUENCE [LARGE SCALE GENOMIC DNA]</scope>
    <source>
        <strain evidence="4">ATCC MYA-4681 / CBS 112371</strain>
    </source>
</reference>
<dbReference type="GO" id="GO:0004776">
    <property type="term" value="F:succinate-CoA ligase (GDP-forming) activity"/>
    <property type="evidence" value="ECO:0007669"/>
    <property type="project" value="TreeGrafter"/>
</dbReference>
<evidence type="ECO:0000313" key="4">
    <source>
        <dbReference type="Proteomes" id="UP000008866"/>
    </source>
</evidence>
<evidence type="ECO:0000259" key="2">
    <source>
        <dbReference type="Pfam" id="PF00549"/>
    </source>
</evidence>
<dbReference type="STRING" id="663331.D4B306"/>
<keyword evidence="4" id="KW-1185">Reference proteome</keyword>
<dbReference type="PANTHER" id="PTHR11117">
    <property type="entry name" value="SUCCINYL-COA LIGASE SUBUNIT ALPHA"/>
    <property type="match status" value="1"/>
</dbReference>
<dbReference type="GO" id="GO:0009361">
    <property type="term" value="C:succinate-CoA ligase complex (ADP-forming)"/>
    <property type="evidence" value="ECO:0007669"/>
    <property type="project" value="TreeGrafter"/>
</dbReference>
<comment type="caution">
    <text evidence="3">The sequence shown here is derived from an EMBL/GenBank/DDBJ whole genome shotgun (WGS) entry which is preliminary data.</text>
</comment>
<accession>D4B306</accession>
<dbReference type="FunFam" id="3.40.50.261:FF:000001">
    <property type="entry name" value="Succinate--CoA ligase [ADP-forming] subunit beta"/>
    <property type="match status" value="1"/>
</dbReference>